<feature type="transmembrane region" description="Helical" evidence="1">
    <location>
        <begin position="115"/>
        <end position="136"/>
    </location>
</feature>
<keyword evidence="1" id="KW-1133">Transmembrane helix</keyword>
<feature type="transmembrane region" description="Helical" evidence="1">
    <location>
        <begin position="20"/>
        <end position="41"/>
    </location>
</feature>
<dbReference type="Proteomes" id="UP000073604">
    <property type="component" value="Chromosome"/>
</dbReference>
<keyword evidence="3" id="KW-1185">Reference proteome</keyword>
<dbReference type="RefSeq" id="WP_062389927.1">
    <property type="nucleotide sequence ID" value="NZ_CP014750.1"/>
</dbReference>
<gene>
    <name evidence="2" type="ORF">A0127_07395</name>
</gene>
<dbReference type="AlphaFoldDB" id="A0A142CW53"/>
<dbReference type="STRING" id="53952.A0127_07395"/>
<dbReference type="EMBL" id="CP014750">
    <property type="protein sequence ID" value="AMQ19005.1"/>
    <property type="molecule type" value="Genomic_DNA"/>
</dbReference>
<accession>A0A142CW53</accession>
<proteinExistence type="predicted"/>
<evidence type="ECO:0000256" key="1">
    <source>
        <dbReference type="SAM" id="Phobius"/>
    </source>
</evidence>
<dbReference type="KEGG" id="tpep:A0127_07395"/>
<sequence>MRIVVRFPGERRHVLILLKFYMVALLVSAALCAVFTAVWVMEASLSHALVYLVASMFFFASFLMYREMYISLRKIRFIRYFHALEEYVNPPLGAYASVHVLAAVIFYTADVLKGGYAFVATLLLFKGIGEYVLGLFRDDLKVASVLYDSLIGGELDRLSIKDPFK</sequence>
<evidence type="ECO:0000313" key="3">
    <source>
        <dbReference type="Proteomes" id="UP000073604"/>
    </source>
</evidence>
<dbReference type="GeneID" id="27140361"/>
<keyword evidence="1" id="KW-0812">Transmembrane</keyword>
<name>A0A142CW53_9EURY</name>
<reference evidence="3" key="1">
    <citation type="submission" date="2016-03" db="EMBL/GenBank/DDBJ databases">
        <authorList>
            <person name="Oger P.M."/>
        </authorList>
    </citation>
    <scope>NUCLEOTIDE SEQUENCE [LARGE SCALE GENOMIC DNA]</scope>
    <source>
        <strain evidence="3">OG-1</strain>
    </source>
</reference>
<feature type="transmembrane region" description="Helical" evidence="1">
    <location>
        <begin position="47"/>
        <end position="66"/>
    </location>
</feature>
<evidence type="ECO:0000313" key="2">
    <source>
        <dbReference type="EMBL" id="AMQ19005.1"/>
    </source>
</evidence>
<keyword evidence="1" id="KW-0472">Membrane</keyword>
<dbReference type="OrthoDB" id="100813at2157"/>
<protein>
    <submittedName>
        <fullName evidence="2">Uncharacterized protein</fullName>
    </submittedName>
</protein>
<feature type="transmembrane region" description="Helical" evidence="1">
    <location>
        <begin position="87"/>
        <end position="109"/>
    </location>
</feature>
<organism evidence="2 3">
    <name type="scientific">Thermococcus peptonophilus</name>
    <dbReference type="NCBI Taxonomy" id="53952"/>
    <lineage>
        <taxon>Archaea</taxon>
        <taxon>Methanobacteriati</taxon>
        <taxon>Methanobacteriota</taxon>
        <taxon>Thermococci</taxon>
        <taxon>Thermococcales</taxon>
        <taxon>Thermococcaceae</taxon>
        <taxon>Thermococcus</taxon>
    </lineage>
</organism>